<dbReference type="PROSITE" id="PS51257">
    <property type="entry name" value="PROKAR_LIPOPROTEIN"/>
    <property type="match status" value="1"/>
</dbReference>
<dbReference type="Proteomes" id="UP001144372">
    <property type="component" value="Unassembled WGS sequence"/>
</dbReference>
<keyword evidence="3" id="KW-1185">Reference proteome</keyword>
<reference evidence="2" key="1">
    <citation type="submission" date="2022-12" db="EMBL/GenBank/DDBJ databases">
        <title>Reference genome sequencing for broad-spectrum identification of bacterial and archaeal isolates by mass spectrometry.</title>
        <authorList>
            <person name="Sekiguchi Y."/>
            <person name="Tourlousse D.M."/>
        </authorList>
    </citation>
    <scope>NUCLEOTIDE SEQUENCE</scope>
    <source>
        <strain evidence="2">ASRB1</strain>
    </source>
</reference>
<sequence length="106" mass="11814">MKAFRLCLFMCFALLLASCTLKPTWDLLGKWQKVDGTEVMEFTGEGMMQLTDGPITINTKYKVIGGKELQLEIGSLGSVSLTVSVERNKMTLTNAKGEVFTFNKIR</sequence>
<dbReference type="AlphaFoldDB" id="A0A9W6D1C0"/>
<gene>
    <name evidence="2" type="ORF">DAMNIGENAA_05920</name>
</gene>
<evidence type="ECO:0008006" key="4">
    <source>
        <dbReference type="Google" id="ProtNLM"/>
    </source>
</evidence>
<keyword evidence="1" id="KW-0732">Signal</keyword>
<feature type="chain" id="PRO_5040870996" description="DUF5640 domain-containing protein" evidence="1">
    <location>
        <begin position="18"/>
        <end position="106"/>
    </location>
</feature>
<evidence type="ECO:0000256" key="1">
    <source>
        <dbReference type="SAM" id="SignalP"/>
    </source>
</evidence>
<evidence type="ECO:0000313" key="2">
    <source>
        <dbReference type="EMBL" id="GLI33159.1"/>
    </source>
</evidence>
<comment type="caution">
    <text evidence="2">The sequence shown here is derived from an EMBL/GenBank/DDBJ whole genome shotgun (WGS) entry which is preliminary data.</text>
</comment>
<accession>A0A9W6D1C0</accession>
<organism evidence="2 3">
    <name type="scientific">Desulforhabdus amnigena</name>
    <dbReference type="NCBI Taxonomy" id="40218"/>
    <lineage>
        <taxon>Bacteria</taxon>
        <taxon>Pseudomonadati</taxon>
        <taxon>Thermodesulfobacteriota</taxon>
        <taxon>Syntrophobacteria</taxon>
        <taxon>Syntrophobacterales</taxon>
        <taxon>Syntrophobacteraceae</taxon>
        <taxon>Desulforhabdus</taxon>
    </lineage>
</organism>
<dbReference type="EMBL" id="BSDR01000001">
    <property type="protein sequence ID" value="GLI33159.1"/>
    <property type="molecule type" value="Genomic_DNA"/>
</dbReference>
<name>A0A9W6D1C0_9BACT</name>
<protein>
    <recommendedName>
        <fullName evidence="4">DUF5640 domain-containing protein</fullName>
    </recommendedName>
</protein>
<proteinExistence type="predicted"/>
<feature type="signal peptide" evidence="1">
    <location>
        <begin position="1"/>
        <end position="17"/>
    </location>
</feature>
<dbReference type="RefSeq" id="WP_281792177.1">
    <property type="nucleotide sequence ID" value="NZ_BSDR01000001.1"/>
</dbReference>
<evidence type="ECO:0000313" key="3">
    <source>
        <dbReference type="Proteomes" id="UP001144372"/>
    </source>
</evidence>